<dbReference type="GO" id="GO:0000049">
    <property type="term" value="F:tRNA binding"/>
    <property type="evidence" value="ECO:0007669"/>
    <property type="project" value="UniProtKB-UniRule"/>
</dbReference>
<evidence type="ECO:0000259" key="8">
    <source>
        <dbReference type="Pfam" id="PF01138"/>
    </source>
</evidence>
<evidence type="ECO:0000256" key="6">
    <source>
        <dbReference type="ARBA" id="ARBA00022884"/>
    </source>
</evidence>
<evidence type="ECO:0000259" key="9">
    <source>
        <dbReference type="Pfam" id="PF03725"/>
    </source>
</evidence>
<reference evidence="10 11" key="1">
    <citation type="journal article" date="2014" name="Genome Announc.">
        <title>The Genome Sequence of Bifidobacterium moukalabense DSM 27321 Highlights the Close Phylogenetic Relatedness with the Bifidobacterium dentium Taxon.</title>
        <authorList>
            <person name="Lugli G.A."/>
            <person name="Duranti S."/>
            <person name="Milani C."/>
            <person name="Turroni F."/>
            <person name="Viappiani A."/>
            <person name="Mangifesta M."/>
            <person name="van Sinderen D."/>
            <person name="Ventura M."/>
        </authorList>
    </citation>
    <scope>NUCLEOTIDE SEQUENCE [LARGE SCALE GENOMIC DNA]</scope>
    <source>
        <strain evidence="10 11">DSM 27321</strain>
    </source>
</reference>
<feature type="binding site" evidence="7">
    <location>
        <begin position="155"/>
        <end position="157"/>
    </location>
    <ligand>
        <name>phosphate</name>
        <dbReference type="ChEBI" id="CHEBI:43474"/>
        <note>substrate</note>
    </ligand>
</feature>
<comment type="caution">
    <text evidence="10">The sequence shown here is derived from an EMBL/GenBank/DDBJ whole genome shotgun (WGS) entry which is preliminary data.</text>
</comment>
<comment type="function">
    <text evidence="7">Phosphorolytic 3'-5' exoribonuclease that plays an important role in tRNA 3'-end maturation. Removes nucleotide residues following the 3'-CCA terminus of tRNAs; can also add nucleotides to the ends of RNA molecules by using nucleoside diphosphates as substrates, but this may not be physiologically important. Probably plays a role in initiation of 16S rRNA degradation (leading to ribosome degradation) during starvation.</text>
</comment>
<keyword evidence="6" id="KW-0694">RNA-binding</keyword>
<dbReference type="Proteomes" id="UP000019155">
    <property type="component" value="Unassembled WGS sequence"/>
</dbReference>
<dbReference type="InterPro" id="IPR002381">
    <property type="entry name" value="RNase_PH_bac-type"/>
</dbReference>
<dbReference type="GO" id="GO:0031125">
    <property type="term" value="P:rRNA 3'-end processing"/>
    <property type="evidence" value="ECO:0007669"/>
    <property type="project" value="UniProtKB-ARBA"/>
</dbReference>
<dbReference type="NCBIfam" id="TIGR01966">
    <property type="entry name" value="RNasePH"/>
    <property type="match status" value="1"/>
</dbReference>
<dbReference type="InterPro" id="IPR001247">
    <property type="entry name" value="ExoRNase_PH_dom1"/>
</dbReference>
<dbReference type="STRING" id="1435051.BMOU_1614"/>
<dbReference type="InterPro" id="IPR018336">
    <property type="entry name" value="RNase_PH_CS"/>
</dbReference>
<dbReference type="GO" id="GO:0009022">
    <property type="term" value="F:tRNA nucleotidyltransferase activity"/>
    <property type="evidence" value="ECO:0007669"/>
    <property type="project" value="UniProtKB-UniRule"/>
</dbReference>
<dbReference type="Gene3D" id="3.30.230.70">
    <property type="entry name" value="GHMP Kinase, N-terminal domain"/>
    <property type="match status" value="1"/>
</dbReference>
<dbReference type="InterPro" id="IPR050080">
    <property type="entry name" value="RNase_PH"/>
</dbReference>
<dbReference type="InterPro" id="IPR015847">
    <property type="entry name" value="ExoRNase_PH_dom2"/>
</dbReference>
<keyword evidence="7" id="KW-0808">Transferase</keyword>
<dbReference type="GO" id="GO:0000175">
    <property type="term" value="F:3'-5'-RNA exonuclease activity"/>
    <property type="evidence" value="ECO:0007669"/>
    <property type="project" value="UniProtKB-UniRule"/>
</dbReference>
<dbReference type="Pfam" id="PF01138">
    <property type="entry name" value="RNase_PH"/>
    <property type="match status" value="1"/>
</dbReference>
<dbReference type="SUPFAM" id="SSF54211">
    <property type="entry name" value="Ribosomal protein S5 domain 2-like"/>
    <property type="match status" value="1"/>
</dbReference>
<keyword evidence="11" id="KW-1185">Reference proteome</keyword>
<dbReference type="InterPro" id="IPR020568">
    <property type="entry name" value="Ribosomal_Su5_D2-typ_SF"/>
</dbReference>
<accession>W4N7X9</accession>
<evidence type="ECO:0000313" key="11">
    <source>
        <dbReference type="Proteomes" id="UP000019155"/>
    </source>
</evidence>
<dbReference type="GO" id="GO:0008033">
    <property type="term" value="P:tRNA processing"/>
    <property type="evidence" value="ECO:0007669"/>
    <property type="project" value="UniProtKB-UniRule"/>
</dbReference>
<comment type="similarity">
    <text evidence="1 7">Belongs to the RNase PH family.</text>
</comment>
<dbReference type="HAMAP" id="MF_00564">
    <property type="entry name" value="RNase_PH"/>
    <property type="match status" value="1"/>
</dbReference>
<proteinExistence type="inferred from homology"/>
<dbReference type="PANTHER" id="PTHR11953">
    <property type="entry name" value="EXOSOME COMPLEX COMPONENT"/>
    <property type="match status" value="1"/>
</dbReference>
<feature type="domain" description="Exoribonuclease phosphorolytic" evidence="9">
    <location>
        <begin position="191"/>
        <end position="256"/>
    </location>
</feature>
<dbReference type="EC" id="2.7.7.56" evidence="7"/>
<dbReference type="EMBL" id="AZMV01000007">
    <property type="protein sequence ID" value="ETY70755.1"/>
    <property type="molecule type" value="Genomic_DNA"/>
</dbReference>
<dbReference type="GO" id="GO:0016075">
    <property type="term" value="P:rRNA catabolic process"/>
    <property type="evidence" value="ECO:0007669"/>
    <property type="project" value="UniProtKB-UniRule"/>
</dbReference>
<keyword evidence="5 7" id="KW-0548">Nucleotidyltransferase</keyword>
<keyword evidence="3 7" id="KW-0820">tRNA-binding</keyword>
<dbReference type="PANTHER" id="PTHR11953:SF0">
    <property type="entry name" value="EXOSOME COMPLEX COMPONENT RRP41"/>
    <property type="match status" value="1"/>
</dbReference>
<dbReference type="InterPro" id="IPR036345">
    <property type="entry name" value="ExoRNase_PH_dom2_sf"/>
</dbReference>
<dbReference type="InterPro" id="IPR027408">
    <property type="entry name" value="PNPase/RNase_PH_dom_sf"/>
</dbReference>
<dbReference type="FunFam" id="3.30.230.70:FF:000003">
    <property type="entry name" value="Ribonuclease PH"/>
    <property type="match status" value="1"/>
</dbReference>
<gene>
    <name evidence="7" type="primary">rph</name>
    <name evidence="10" type="ORF">BMOU_1614</name>
</gene>
<comment type="subunit">
    <text evidence="7">Homohexameric ring arranged as a trimer of dimers.</text>
</comment>
<organism evidence="10 11">
    <name type="scientific">Bifidobacterium moukalabense DSM 27321</name>
    <dbReference type="NCBI Taxonomy" id="1435051"/>
    <lineage>
        <taxon>Bacteria</taxon>
        <taxon>Bacillati</taxon>
        <taxon>Actinomycetota</taxon>
        <taxon>Actinomycetes</taxon>
        <taxon>Bifidobacteriales</taxon>
        <taxon>Bifidobacteriaceae</taxon>
        <taxon>Bifidobacterium</taxon>
    </lineage>
</organism>
<dbReference type="PROSITE" id="PS01277">
    <property type="entry name" value="RIBONUCLEASE_PH"/>
    <property type="match status" value="1"/>
</dbReference>
<keyword evidence="2 7" id="KW-0698">rRNA processing</keyword>
<keyword evidence="4 7" id="KW-0819">tRNA processing</keyword>
<name>W4N7X9_9BIFI</name>
<dbReference type="PATRIC" id="fig|1435051.3.peg.1600"/>
<evidence type="ECO:0000313" key="10">
    <source>
        <dbReference type="EMBL" id="ETY70755.1"/>
    </source>
</evidence>
<evidence type="ECO:0000256" key="1">
    <source>
        <dbReference type="ARBA" id="ARBA00006678"/>
    </source>
</evidence>
<protein>
    <recommendedName>
        <fullName evidence="7">Ribonuclease PH</fullName>
        <shortName evidence="7">RNase PH</shortName>
        <ecNumber evidence="7">2.7.7.56</ecNumber>
    </recommendedName>
    <alternativeName>
        <fullName evidence="7">tRNA nucleotidyltransferase</fullName>
    </alternativeName>
</protein>
<dbReference type="CDD" id="cd11362">
    <property type="entry name" value="RNase_PH_bact"/>
    <property type="match status" value="1"/>
</dbReference>
<evidence type="ECO:0000256" key="4">
    <source>
        <dbReference type="ARBA" id="ARBA00022694"/>
    </source>
</evidence>
<dbReference type="eggNOG" id="COG0689">
    <property type="taxonomic scope" value="Bacteria"/>
</dbReference>
<evidence type="ECO:0000256" key="2">
    <source>
        <dbReference type="ARBA" id="ARBA00022552"/>
    </source>
</evidence>
<evidence type="ECO:0000256" key="7">
    <source>
        <dbReference type="HAMAP-Rule" id="MF_00564"/>
    </source>
</evidence>
<evidence type="ECO:0000256" key="3">
    <source>
        <dbReference type="ARBA" id="ARBA00022555"/>
    </source>
</evidence>
<feature type="domain" description="Exoribonuclease phosphorolytic" evidence="8">
    <location>
        <begin position="41"/>
        <end position="171"/>
    </location>
</feature>
<feature type="binding site" evidence="7">
    <location>
        <position position="117"/>
    </location>
    <ligand>
        <name>phosphate</name>
        <dbReference type="ChEBI" id="CHEBI:43474"/>
        <note>substrate</note>
    </ligand>
</feature>
<dbReference type="Pfam" id="PF03725">
    <property type="entry name" value="RNase_PH_C"/>
    <property type="match status" value="1"/>
</dbReference>
<dbReference type="AlphaFoldDB" id="W4N7X9"/>
<evidence type="ECO:0000256" key="5">
    <source>
        <dbReference type="ARBA" id="ARBA00022695"/>
    </source>
</evidence>
<sequence>MIVSLDRKSEITDYESSAMVAIKDMLGEQTVIRADGRKVDELRPVRITRRFTDVPEGSVLMECGDTRVMCTATFTPGVPRWRKDSGLGWVTAEYAMLPRATADRTDRESVRGKIGGRTHEISRLIGRCLRGVVDMKALGENQVQIDCDVLQADGGTRTASITGAYVALVDAMRWAERHRHIKSADRVLKDCVSAVSVGVINGRPMLDLPYIEDSQAMTDMNVAMTGSGDFIEIQGTAEHRPFSRTELNALLDLAEQGNKELQAAQRAALALD</sequence>
<comment type="catalytic activity">
    <reaction evidence="7">
        <text>tRNA(n+1) + phosphate = tRNA(n) + a ribonucleoside 5'-diphosphate</text>
        <dbReference type="Rhea" id="RHEA:10628"/>
        <dbReference type="Rhea" id="RHEA-COMP:17343"/>
        <dbReference type="Rhea" id="RHEA-COMP:17344"/>
        <dbReference type="ChEBI" id="CHEBI:43474"/>
        <dbReference type="ChEBI" id="CHEBI:57930"/>
        <dbReference type="ChEBI" id="CHEBI:173114"/>
        <dbReference type="EC" id="2.7.7.56"/>
    </reaction>
</comment>
<dbReference type="SUPFAM" id="SSF55666">
    <property type="entry name" value="Ribonuclease PH domain 2-like"/>
    <property type="match status" value="1"/>
</dbReference>